<gene>
    <name evidence="8 9" type="primary">MET18</name>
    <name evidence="9" type="ordered locus">CAALFM_C301450CA</name>
    <name evidence="8" type="ordered locus">orf19.9273</name>
</gene>
<dbReference type="PANTHER" id="PTHR12891">
    <property type="entry name" value="DNA REPAIR/TRANSCRIPTION PROTEIN MET18/MMS19"/>
    <property type="match status" value="1"/>
</dbReference>
<evidence type="ECO:0000259" key="7">
    <source>
        <dbReference type="Pfam" id="PF14500"/>
    </source>
</evidence>
<dbReference type="GO" id="GO:0097361">
    <property type="term" value="C:cytosolic [4Fe-4S] assembly targeting complex"/>
    <property type="evidence" value="ECO:0000318"/>
    <property type="project" value="GO_Central"/>
</dbReference>
<evidence type="ECO:0000313" key="10">
    <source>
        <dbReference type="Proteomes" id="UP000000559"/>
    </source>
</evidence>
<dbReference type="InterPro" id="IPR029240">
    <property type="entry name" value="MMS19_N"/>
</dbReference>
<keyword evidence="10" id="KW-1185">Reference proteome</keyword>
<dbReference type="CGD" id="CAL0000183277">
    <property type="gene designation" value="MET18"/>
</dbReference>
<keyword evidence="4 5" id="KW-0539">Nucleus</keyword>
<dbReference type="Pfam" id="PF12460">
    <property type="entry name" value="MMS19_C"/>
    <property type="match status" value="1"/>
</dbReference>
<proteinExistence type="inferred from homology"/>
<dbReference type="Proteomes" id="UP000000559">
    <property type="component" value="Chromosome 3"/>
</dbReference>
<evidence type="ECO:0000313" key="9">
    <source>
        <dbReference type="EMBL" id="AOW28187.1"/>
    </source>
</evidence>
<dbReference type="InterPro" id="IPR011989">
    <property type="entry name" value="ARM-like"/>
</dbReference>
<evidence type="ECO:0000256" key="4">
    <source>
        <dbReference type="ARBA" id="ARBA00023242"/>
    </source>
</evidence>
<dbReference type="InterPro" id="IPR024687">
    <property type="entry name" value="MMS19_C"/>
</dbReference>
<dbReference type="GO" id="GO:0005634">
    <property type="term" value="C:nucleus"/>
    <property type="evidence" value="ECO:0007669"/>
    <property type="project" value="UniProtKB-SubCell"/>
</dbReference>
<dbReference type="KEGG" id="cal:CAALFM_C301450CA"/>
<evidence type="ECO:0000256" key="5">
    <source>
        <dbReference type="RuleBase" id="RU367072"/>
    </source>
</evidence>
<dbReference type="InterPro" id="IPR039920">
    <property type="entry name" value="MMS19"/>
</dbReference>
<comment type="subcellular location">
    <subcellularLocation>
        <location evidence="1 5">Nucleus</location>
    </subcellularLocation>
</comment>
<dbReference type="FunCoup" id="A0A1D8PJ95">
    <property type="interactions" value="1019"/>
</dbReference>
<sequence>MISDIFFPFLSFIIENFYFSFRKPTTTTTTTTRSKILHQTPKQMSEHNIPILINQYIAASSGNDEEAVSNYIFELSNLISNDELSLLQFIQHLGPSLTSDKDSIRSKSIECLSKTIISLSDSKLTKQDINVLIEFLLNKLIDNDQICLQYSLMGINSLICKKNFLGDTNIEKILQQLYKNYDPKKNLAKVRYETFQILLNLLNQFNQYLNSSSIQLSNLYIKTFIHIASGEKDPRNLLISFELNNKINANFQFDNKNNELHQQFITDLFDICFCYFPISFKPPSNDPYKITSEQLKLALRETIASQSKFAPEAFPSLIEKLTSTNPTIRNDTLKTIELCIKNYSKNDATVIEEYWMTIWNALKFEILHNDISSNFNPTNNTIVASDYDEIDDNDEFKPLVLTLVILNRLISTLSQPEIMLHTVVEELKPNLEVMKEKSIKSSLILSSLGSTSVDNLNYIVDFLFQYQIWGKFLNIDKKEENEEQQEFDTNEDVSLNIAKQRDLIDSIGFVLTAYQVLKPTAHCHLLDYKDYILIFLGQLLTITSNLEKTLKCKIIQQLIKLIKLPGYLNTNELELILGNYFKQFFLDTTKTSGKKDVILQEIINGLIEVSQDSQITSLTIEFIINPILNQLLTTEDNDGGDVNIETFQFQLEIVGDLCINYQILEVISIRLLNKLPIINNQSNNNLQLYKIIINLFIELIKKIESIQQFLTNSWYKNFIPKFMENLLIVLPLENILHNNDDNYELFEIVGDLLGLIIKFIDVSKHQEILDQLNQTFIINNNDDDDDDEETNHQGPFKYPSNLLIEPNNYINVYNKILSSIDKTCVFKQDVDQQVIESIINLIYKIGNDDEYLRLQYLQTLCLLINKFTNNADFIESKLKFLEKVEEQDFPITKKDFISFEIFIWILKGLIVKLDKLGINYLNQLLELFVITENYKLKQLIGKSLQILFIDLKIFTNERITTTDNTNSTNGGIKSSSQLISKVKNLQVKSLYKQHIFVIILPYLINDSNENFTNDADFNLKFNSLSLIIENLSINGNNNILINQLSEILPITLYSLIKIPIDANSNSNLLASLIILNIILKEEEK</sequence>
<dbReference type="OrthoDB" id="342900at2759"/>
<comment type="similarity">
    <text evidence="2 5">Belongs to the MET18/MMS19 family.</text>
</comment>
<feature type="non-terminal residue" evidence="9">
    <location>
        <position position="1084"/>
    </location>
</feature>
<evidence type="ECO:0000256" key="2">
    <source>
        <dbReference type="ARBA" id="ARBA00009340"/>
    </source>
</evidence>
<keyword evidence="5" id="KW-0227">DNA damage</keyword>
<dbReference type="InterPro" id="IPR016024">
    <property type="entry name" value="ARM-type_fold"/>
</dbReference>
<protein>
    <recommendedName>
        <fullName evidence="5">MMS19 nucleotide excision repair protein</fullName>
    </recommendedName>
</protein>
<dbReference type="GO" id="GO:0016226">
    <property type="term" value="P:iron-sulfur cluster assembly"/>
    <property type="evidence" value="ECO:0007669"/>
    <property type="project" value="UniProtKB-UniRule"/>
</dbReference>
<keyword evidence="3" id="KW-0677">Repeat</keyword>
<comment type="function">
    <text evidence="5">Key component of the cytosolic iron-sulfur protein assembly (CIA) complex, a multiprotein complex that mediates the incorporation of iron-sulfur cluster into apoproteins specifically involved in DNA metabolism and genomic integrity. In the CIA complex, MMS19 acts as an adapter between early-acting CIA components and a subset of cellular target iron-sulfur proteins.</text>
</comment>
<organism evidence="9 10">
    <name type="scientific">Candida albicans (strain SC5314 / ATCC MYA-2876)</name>
    <name type="common">Yeast</name>
    <dbReference type="NCBI Taxonomy" id="237561"/>
    <lineage>
        <taxon>Eukaryota</taxon>
        <taxon>Fungi</taxon>
        <taxon>Dikarya</taxon>
        <taxon>Ascomycota</taxon>
        <taxon>Saccharomycotina</taxon>
        <taxon>Pichiomycetes</taxon>
        <taxon>Debaryomycetaceae</taxon>
        <taxon>Candida/Lodderomyces clade</taxon>
        <taxon>Candida</taxon>
    </lineage>
</organism>
<keyword evidence="5" id="KW-0234">DNA repair</keyword>
<dbReference type="RefSeq" id="XP_721777.2">
    <property type="nucleotide sequence ID" value="XM_716684.2"/>
</dbReference>
<accession>A0A1D8PJ95</accession>
<dbReference type="PANTHER" id="PTHR12891:SF0">
    <property type="entry name" value="MMS19 NUCLEOTIDE EXCISION REPAIR PROTEIN HOMOLOG"/>
    <property type="match status" value="1"/>
</dbReference>
<reference evidence="9 10" key="1">
    <citation type="journal article" date="2004" name="Proc. Natl. Acad. Sci. U.S.A.">
        <title>The diploid genome sequence of Candida albicans.</title>
        <authorList>
            <person name="Jones T."/>
            <person name="Federspiel N.A."/>
            <person name="Chibana H."/>
            <person name="Dungan J."/>
            <person name="Kalman S."/>
            <person name="Magee B.B."/>
            <person name="Newport G."/>
            <person name="Thorstenson Y.R."/>
            <person name="Agabian N."/>
            <person name="Magee P.T."/>
            <person name="Davis R.W."/>
            <person name="Scherer S."/>
        </authorList>
    </citation>
    <scope>NUCLEOTIDE SEQUENCE [LARGE SCALE GENOMIC DNA]</scope>
    <source>
        <strain evidence="10">SC5314 / ATCC MYA-2876</strain>
    </source>
</reference>
<dbReference type="GO" id="GO:0006281">
    <property type="term" value="P:DNA repair"/>
    <property type="evidence" value="ECO:0007669"/>
    <property type="project" value="UniProtKB-UniRule"/>
</dbReference>
<dbReference type="STRING" id="237561.A0A1D8PJ95"/>
<feature type="domain" description="MMS19 N-terminal" evidence="7">
    <location>
        <begin position="90"/>
        <end position="368"/>
    </location>
</feature>
<evidence type="ECO:0000313" key="8">
    <source>
        <dbReference type="CGD" id="CAL0000183277"/>
    </source>
</evidence>
<dbReference type="Gene3D" id="1.25.10.10">
    <property type="entry name" value="Leucine-rich Repeat Variant"/>
    <property type="match status" value="1"/>
</dbReference>
<dbReference type="GO" id="GO:0051604">
    <property type="term" value="P:protein maturation"/>
    <property type="evidence" value="ECO:0000318"/>
    <property type="project" value="GO_Central"/>
</dbReference>
<name>A0A1D8PJ95_CANAL</name>
<reference evidence="9 10" key="3">
    <citation type="journal article" date="2013" name="Genome Biol.">
        <title>Assembly of a phased diploid Candida albicans genome facilitates allele-specific measurements and provides a simple model for repeat and indel structure.</title>
        <authorList>
            <person name="Muzzey D."/>
            <person name="Schwartz K."/>
            <person name="Weissman J.S."/>
            <person name="Sherlock G."/>
        </authorList>
    </citation>
    <scope>NUCLEOTIDE SEQUENCE [LARGE SCALE GENOMIC DNA]</scope>
    <source>
        <strain evidence="10">SC5314 / ATCC MYA-2876</strain>
    </source>
</reference>
<dbReference type="SUPFAM" id="SSF48371">
    <property type="entry name" value="ARM repeat"/>
    <property type="match status" value="1"/>
</dbReference>
<evidence type="ECO:0000256" key="1">
    <source>
        <dbReference type="ARBA" id="ARBA00004123"/>
    </source>
</evidence>
<dbReference type="AlphaFoldDB" id="A0A1D8PJ95"/>
<dbReference type="GeneID" id="3636631"/>
<dbReference type="InParanoid" id="A0A1D8PJ95"/>
<dbReference type="Pfam" id="PF14500">
    <property type="entry name" value="MMS19_N"/>
    <property type="match status" value="1"/>
</dbReference>
<dbReference type="VEuPathDB" id="FungiDB:C3_01450C_A"/>
<evidence type="ECO:0000259" key="6">
    <source>
        <dbReference type="Pfam" id="PF12460"/>
    </source>
</evidence>
<dbReference type="SMR" id="A0A1D8PJ95"/>
<evidence type="ECO:0000256" key="3">
    <source>
        <dbReference type="ARBA" id="ARBA00022737"/>
    </source>
</evidence>
<dbReference type="EMBL" id="CP017625">
    <property type="protein sequence ID" value="AOW28187.1"/>
    <property type="molecule type" value="Genomic_DNA"/>
</dbReference>
<reference evidence="9 10" key="2">
    <citation type="journal article" date="2007" name="Genome Biol.">
        <title>Assembly of the Candida albicans genome into sixteen supercontigs aligned on the eight chromosomes.</title>
        <authorList>
            <person name="van het Hoog M."/>
            <person name="Rast T.J."/>
            <person name="Martchenko M."/>
            <person name="Grindle S."/>
            <person name="Dignard D."/>
            <person name="Hogues H."/>
            <person name="Cuomo C."/>
            <person name="Berriman M."/>
            <person name="Scherer S."/>
            <person name="Magee B.B."/>
            <person name="Whiteway M."/>
            <person name="Chibana H."/>
            <person name="Nantel A."/>
            <person name="Magee P.T."/>
        </authorList>
    </citation>
    <scope>GENOME REANNOTATION</scope>
    <source>
        <strain evidence="10">SC5314 / ATCC MYA-2876</strain>
    </source>
</reference>
<feature type="domain" description="MMS19 C-terminal" evidence="6">
    <location>
        <begin position="651"/>
        <end position="1082"/>
    </location>
</feature>